<dbReference type="PROSITE" id="PS51257">
    <property type="entry name" value="PROKAR_LIPOPROTEIN"/>
    <property type="match status" value="1"/>
</dbReference>
<evidence type="ECO:0000313" key="3">
    <source>
        <dbReference type="Proteomes" id="UP000594042"/>
    </source>
</evidence>
<dbReference type="EMBL" id="AP023322">
    <property type="protein sequence ID" value="BCI64848.1"/>
    <property type="molecule type" value="Genomic_DNA"/>
</dbReference>
<keyword evidence="1" id="KW-0732">Signal</keyword>
<dbReference type="InterPro" id="IPR038179">
    <property type="entry name" value="NigD-like_N_sf"/>
</dbReference>
<evidence type="ECO:0000313" key="2">
    <source>
        <dbReference type="EMBL" id="BCI64848.1"/>
    </source>
</evidence>
<name>A0A7G1I3E6_9BACT</name>
<proteinExistence type="predicted"/>
<accession>A0A7G1I3E6</accession>
<evidence type="ECO:0000256" key="1">
    <source>
        <dbReference type="SAM" id="SignalP"/>
    </source>
</evidence>
<evidence type="ECO:0008006" key="4">
    <source>
        <dbReference type="Google" id="ProtNLM"/>
    </source>
</evidence>
<organism evidence="2 3">
    <name type="scientific">Coprobacter secundus subsp. similis</name>
    <dbReference type="NCBI Taxonomy" id="2751153"/>
    <lineage>
        <taxon>Bacteria</taxon>
        <taxon>Pseudomonadati</taxon>
        <taxon>Bacteroidota</taxon>
        <taxon>Bacteroidia</taxon>
        <taxon>Bacteroidales</taxon>
        <taxon>Barnesiellaceae</taxon>
        <taxon>Coprobacter</taxon>
    </lineage>
</organism>
<keyword evidence="3" id="KW-1185">Reference proteome</keyword>
<dbReference type="KEGG" id="copr:Cop2CBH44_32010"/>
<reference evidence="3" key="1">
    <citation type="submission" date="2020-07" db="EMBL/GenBank/DDBJ databases">
        <title>Complete genome sequencing of Coprobacter sp. strain 2CBH44.</title>
        <authorList>
            <person name="Sakamoto M."/>
            <person name="Murakami T."/>
            <person name="Mori H."/>
        </authorList>
    </citation>
    <scope>NUCLEOTIDE SEQUENCE [LARGE SCALE GENOMIC DNA]</scope>
    <source>
        <strain evidence="3">2CBH44</strain>
    </source>
</reference>
<gene>
    <name evidence="2" type="ORF">Cop2CBH44_32010</name>
</gene>
<dbReference type="AlphaFoldDB" id="A0A7G1I3E6"/>
<feature type="signal peptide" evidence="1">
    <location>
        <begin position="1"/>
        <end position="20"/>
    </location>
</feature>
<feature type="chain" id="PRO_5029013354" description="Lipoprotein" evidence="1">
    <location>
        <begin position="21"/>
        <end position="247"/>
    </location>
</feature>
<dbReference type="Proteomes" id="UP000594042">
    <property type="component" value="Chromosome"/>
</dbReference>
<sequence>MKMMKKISFALMAVASVMLTGCLKDNGNILTSYGVGTIKQTAMGTKYIQFDDSRLCIQSEQINPDSHVNQRVFTGFTINWDEQPASANQDGIYAATLNGEADYFTVGECNAFSEQNNAAFSTSDSLLDMSTPYITYLYDKVNNIITFQTAMYETETGQPTLQLMKGISGLHEEGSIKTDTLLLVFDQGDIKKTSKKYPWKSFHLPYYHENVTIVFKIKAHNLSFNATNPKGTDYYTFNVQYTKPEEN</sequence>
<dbReference type="Gene3D" id="2.40.50.500">
    <property type="entry name" value="NigD-like N-terminal OB domain"/>
    <property type="match status" value="1"/>
</dbReference>
<protein>
    <recommendedName>
        <fullName evidence="4">Lipoprotein</fullName>
    </recommendedName>
</protein>
<dbReference type="RefSeq" id="WP_021931035.1">
    <property type="nucleotide sequence ID" value="NZ_AP023322.1"/>
</dbReference>